<feature type="domain" description="ER-bound oxygenase mpaB/mpaB'/Rubber oxygenase catalytic" evidence="1">
    <location>
        <begin position="15"/>
        <end position="235"/>
    </location>
</feature>
<dbReference type="EMBL" id="QZEY01000007">
    <property type="protein sequence ID" value="RJL31341.1"/>
    <property type="molecule type" value="Genomic_DNA"/>
</dbReference>
<dbReference type="InterPro" id="IPR018713">
    <property type="entry name" value="MPAB/Lcp_cat_dom"/>
</dbReference>
<organism evidence="2 3">
    <name type="scientific">Bailinhaonella thermotolerans</name>
    <dbReference type="NCBI Taxonomy" id="1070861"/>
    <lineage>
        <taxon>Bacteria</taxon>
        <taxon>Bacillati</taxon>
        <taxon>Actinomycetota</taxon>
        <taxon>Actinomycetes</taxon>
        <taxon>Streptosporangiales</taxon>
        <taxon>Streptosporangiaceae</taxon>
        <taxon>Bailinhaonella</taxon>
    </lineage>
</organism>
<dbReference type="GO" id="GO:0016491">
    <property type="term" value="F:oxidoreductase activity"/>
    <property type="evidence" value="ECO:0007669"/>
    <property type="project" value="InterPro"/>
</dbReference>
<dbReference type="RefSeq" id="WP_119928026.1">
    <property type="nucleotide sequence ID" value="NZ_QZEY01000007.1"/>
</dbReference>
<dbReference type="Pfam" id="PF09995">
    <property type="entry name" value="MPAB_Lcp_cat"/>
    <property type="match status" value="1"/>
</dbReference>
<dbReference type="Proteomes" id="UP000265768">
    <property type="component" value="Unassembled WGS sequence"/>
</dbReference>
<comment type="caution">
    <text evidence="2">The sequence shown here is derived from an EMBL/GenBank/DDBJ whole genome shotgun (WGS) entry which is preliminary data.</text>
</comment>
<evidence type="ECO:0000313" key="2">
    <source>
        <dbReference type="EMBL" id="RJL31341.1"/>
    </source>
</evidence>
<accession>A0A3A4AQJ4</accession>
<reference evidence="2 3" key="1">
    <citation type="submission" date="2018-09" db="EMBL/GenBank/DDBJ databases">
        <title>YIM 75507 draft genome.</title>
        <authorList>
            <person name="Tang S."/>
            <person name="Feng Y."/>
        </authorList>
    </citation>
    <scope>NUCLEOTIDE SEQUENCE [LARGE SCALE GENOMIC DNA]</scope>
    <source>
        <strain evidence="2 3">YIM 75507</strain>
    </source>
</reference>
<keyword evidence="3" id="KW-1185">Reference proteome</keyword>
<proteinExistence type="predicted"/>
<dbReference type="PANTHER" id="PTHR36151:SF3">
    <property type="entry name" value="ER-BOUND OXYGENASE MPAB_MPAB'_RUBBER OXYGENASE CATALYTIC DOMAIN-CONTAINING PROTEIN"/>
    <property type="match status" value="1"/>
</dbReference>
<protein>
    <submittedName>
        <fullName evidence="2">DUF2236 domain-containing protein</fullName>
    </submittedName>
</protein>
<evidence type="ECO:0000313" key="3">
    <source>
        <dbReference type="Proteomes" id="UP000265768"/>
    </source>
</evidence>
<evidence type="ECO:0000259" key="1">
    <source>
        <dbReference type="Pfam" id="PF09995"/>
    </source>
</evidence>
<dbReference type="AlphaFoldDB" id="A0A3A4AQJ4"/>
<dbReference type="OrthoDB" id="108890at2"/>
<name>A0A3A4AQJ4_9ACTN</name>
<dbReference type="PANTHER" id="PTHR36151">
    <property type="entry name" value="BLR2777 PROTEIN"/>
    <property type="match status" value="1"/>
</dbReference>
<gene>
    <name evidence="2" type="ORF">D5H75_20065</name>
</gene>
<sequence length="273" mass="30413">MAEDYGLFGPGSVTWRVMGEPIQVIGGFRALLMQGLHPRAMRGVAQNSSLMDPRESWARLQRTVEFVRVRTYGTLPEVERAGARVRKIHATLTAYDPDTGERFRLDDPDALLWVHVGEVDSYLDVARRAGVRLSDEDADAFVAEWRRAAQVVGLDPADVPGSVGEMREYIRSMRPRLYFVDEAPHPLRQSVNAPLPRRLTPLKPAFPLITLLGFATLPRWARRLYGLPGNPVGDLGATLALSALHRGTLILPDRLRYSPDSRRARELTASLAG</sequence>